<keyword evidence="5 8" id="KW-1133">Transmembrane helix</keyword>
<gene>
    <name evidence="11" type="primary">LOC106157186</name>
</gene>
<dbReference type="AlphaFoldDB" id="A0A1S3HQ92"/>
<feature type="transmembrane region" description="Helical" evidence="8">
    <location>
        <begin position="295"/>
        <end position="321"/>
    </location>
</feature>
<evidence type="ECO:0000313" key="10">
    <source>
        <dbReference type="Proteomes" id="UP000085678"/>
    </source>
</evidence>
<evidence type="ECO:0000256" key="2">
    <source>
        <dbReference type="ARBA" id="ARBA00022448"/>
    </source>
</evidence>
<dbReference type="InParanoid" id="A0A1S3HQ92"/>
<evidence type="ECO:0000256" key="8">
    <source>
        <dbReference type="RuleBase" id="RU361216"/>
    </source>
</evidence>
<name>A0A1S3HQ92_LINAN</name>
<comment type="similarity">
    <text evidence="8">Belongs to the dicarboxylate/amino acid:cation symporter (DAACS) (TC 2.A.23) family.</text>
</comment>
<dbReference type="GO" id="GO:0015501">
    <property type="term" value="F:glutamate:sodium symporter activity"/>
    <property type="evidence" value="ECO:0007669"/>
    <property type="project" value="TreeGrafter"/>
</dbReference>
<dbReference type="Pfam" id="PF00375">
    <property type="entry name" value="SDF"/>
    <property type="match status" value="1"/>
</dbReference>
<evidence type="ECO:0000256" key="6">
    <source>
        <dbReference type="ARBA" id="ARBA00023136"/>
    </source>
</evidence>
<accession>A0A1S3HQ92</accession>
<dbReference type="Proteomes" id="UP000085678">
    <property type="component" value="Unplaced"/>
</dbReference>
<evidence type="ECO:0000256" key="1">
    <source>
        <dbReference type="ARBA" id="ARBA00004141"/>
    </source>
</evidence>
<dbReference type="PANTHER" id="PTHR11958:SF99">
    <property type="entry name" value="SODIUM-DEPENDENT EXCITATORY AMINO ACID TRANSPORTER GLT-6-RELATED"/>
    <property type="match status" value="1"/>
</dbReference>
<reference evidence="11" key="1">
    <citation type="submission" date="2025-08" db="UniProtKB">
        <authorList>
            <consortium name="RefSeq"/>
        </authorList>
    </citation>
    <scope>IDENTIFICATION</scope>
    <source>
        <tissue evidence="11">Gonads</tissue>
    </source>
</reference>
<sequence>MIQKENLLLILTVLGVLLGIFIGLLARLADPDVDAVMLVSFPGELLMNMLKMLILPLIISSLISGLAQLDAKASGKLGGRAMVYYFTTTVIASIIGIVLVVTIHPGDPSIRAGLGSGTTENKVSTLDAFLDIFRNLLPENLVVACFYSVSTYYVKAPPLVEKVDPSMTPDANVTENATEVVLSIVDQLDADYNISIDNMTANETEEPEKEKYVRELRYGGSTNVLGLIIFCIAFGVILSSMHERARVMTDFFFILNEVVMTMVGIIMWYAPFGIMCLIAGKLMEIDDMAKTIRQLGVYMVTVIVGLIIHGVGVLPLIYFVITRKNPFTFAKNMLQAWLTALGTASSAATIPVTFKCLEELNGIDRRVTRFVIPVGATANMDGTALYEAVATLFIAQMNGVNLDIGEIITVSLTATLTSIGAASVPSASLVTMILILTAVGLPVKDISLIVMVDWLLDRLRTSINVLGDAFGAGIVAHLSRHELAAQDAELAAEEAAKNGIEERRPSKASLNDRGTNGLYPELNKESETPM</sequence>
<dbReference type="RefSeq" id="XP_013388207.1">
    <property type="nucleotide sequence ID" value="XM_013532753.1"/>
</dbReference>
<keyword evidence="6 8" id="KW-0472">Membrane</keyword>
<dbReference type="InterPro" id="IPR036458">
    <property type="entry name" value="Na:dicarbo_symporter_sf"/>
</dbReference>
<evidence type="ECO:0000256" key="9">
    <source>
        <dbReference type="SAM" id="MobiDB-lite"/>
    </source>
</evidence>
<dbReference type="OrthoDB" id="5877963at2759"/>
<feature type="transmembrane region" description="Helical" evidence="8">
    <location>
        <begin position="49"/>
        <end position="69"/>
    </location>
</feature>
<feature type="transmembrane region" description="Helical" evidence="8">
    <location>
        <begin position="81"/>
        <end position="103"/>
    </location>
</feature>
<dbReference type="GO" id="GO:0015175">
    <property type="term" value="F:neutral L-amino acid transmembrane transporter activity"/>
    <property type="evidence" value="ECO:0007669"/>
    <property type="project" value="TreeGrafter"/>
</dbReference>
<dbReference type="PRINTS" id="PR00173">
    <property type="entry name" value="EDTRNSPORT"/>
</dbReference>
<dbReference type="SUPFAM" id="SSF118215">
    <property type="entry name" value="Proton glutamate symport protein"/>
    <property type="match status" value="1"/>
</dbReference>
<feature type="region of interest" description="Disordered" evidence="9">
    <location>
        <begin position="494"/>
        <end position="530"/>
    </location>
</feature>
<dbReference type="InterPro" id="IPR001991">
    <property type="entry name" value="Na-dicarboxylate_symporter"/>
</dbReference>
<evidence type="ECO:0000313" key="11">
    <source>
        <dbReference type="RefSeq" id="XP_013388207.1"/>
    </source>
</evidence>
<evidence type="ECO:0000256" key="5">
    <source>
        <dbReference type="ARBA" id="ARBA00022989"/>
    </source>
</evidence>
<dbReference type="InterPro" id="IPR018107">
    <property type="entry name" value="Na-dicarboxylate_symporter_CS"/>
</dbReference>
<feature type="transmembrane region" description="Helical" evidence="8">
    <location>
        <begin position="7"/>
        <end position="29"/>
    </location>
</feature>
<keyword evidence="3 8" id="KW-0812">Transmembrane</keyword>
<dbReference type="GO" id="GO:0005313">
    <property type="term" value="F:L-glutamate transmembrane transporter activity"/>
    <property type="evidence" value="ECO:0007669"/>
    <property type="project" value="TreeGrafter"/>
</dbReference>
<dbReference type="Gene3D" id="1.10.3860.10">
    <property type="entry name" value="Sodium:dicarboxylate symporter"/>
    <property type="match status" value="1"/>
</dbReference>
<dbReference type="GeneID" id="106157186"/>
<evidence type="ECO:0000256" key="3">
    <source>
        <dbReference type="ARBA" id="ARBA00022692"/>
    </source>
</evidence>
<evidence type="ECO:0000256" key="7">
    <source>
        <dbReference type="ARBA" id="ARBA00023180"/>
    </source>
</evidence>
<feature type="transmembrane region" description="Helical" evidence="8">
    <location>
        <begin position="218"/>
        <end position="239"/>
    </location>
</feature>
<keyword evidence="7" id="KW-0325">Glycoprotein</keyword>
<proteinExistence type="inferred from homology"/>
<dbReference type="KEGG" id="lak:106157186"/>
<dbReference type="FunCoup" id="A0A1S3HQ92">
    <property type="interactions" value="125"/>
</dbReference>
<keyword evidence="4 8" id="KW-0769">Symport</keyword>
<feature type="compositionally biased region" description="Basic and acidic residues" evidence="9">
    <location>
        <begin position="494"/>
        <end position="505"/>
    </location>
</feature>
<keyword evidence="10" id="KW-1185">Reference proteome</keyword>
<comment type="subcellular location">
    <subcellularLocation>
        <location evidence="1 8">Membrane</location>
        <topology evidence="1 8">Multi-pass membrane protein</topology>
    </subcellularLocation>
</comment>
<dbReference type="PANTHER" id="PTHR11958">
    <property type="entry name" value="SODIUM/DICARBOXYLATE SYMPORTER-RELATED"/>
    <property type="match status" value="1"/>
</dbReference>
<organism evidence="10 11">
    <name type="scientific">Lingula anatina</name>
    <name type="common">Brachiopod</name>
    <name type="synonym">Lingula unguis</name>
    <dbReference type="NCBI Taxonomy" id="7574"/>
    <lineage>
        <taxon>Eukaryota</taxon>
        <taxon>Metazoa</taxon>
        <taxon>Spiralia</taxon>
        <taxon>Lophotrochozoa</taxon>
        <taxon>Brachiopoda</taxon>
        <taxon>Linguliformea</taxon>
        <taxon>Lingulata</taxon>
        <taxon>Lingulida</taxon>
        <taxon>Linguloidea</taxon>
        <taxon>Lingulidae</taxon>
        <taxon>Lingula</taxon>
    </lineage>
</organism>
<dbReference type="GO" id="GO:0005886">
    <property type="term" value="C:plasma membrane"/>
    <property type="evidence" value="ECO:0007669"/>
    <property type="project" value="TreeGrafter"/>
</dbReference>
<dbReference type="PROSITE" id="PS00714">
    <property type="entry name" value="NA_DICARBOXYL_SYMP_2"/>
    <property type="match status" value="1"/>
</dbReference>
<protein>
    <recommendedName>
        <fullName evidence="8">Amino acid transporter</fullName>
    </recommendedName>
</protein>
<keyword evidence="2 8" id="KW-0813">Transport</keyword>
<dbReference type="InterPro" id="IPR050746">
    <property type="entry name" value="DAACS"/>
</dbReference>
<feature type="transmembrane region" description="Helical" evidence="8">
    <location>
        <begin position="251"/>
        <end position="275"/>
    </location>
</feature>
<evidence type="ECO:0000256" key="4">
    <source>
        <dbReference type="ARBA" id="ARBA00022847"/>
    </source>
</evidence>
<dbReference type="PROSITE" id="PS00713">
    <property type="entry name" value="NA_DICARBOXYL_SYMP_1"/>
    <property type="match status" value="1"/>
</dbReference>